<dbReference type="HOGENOM" id="CLU_146480_3_0_11"/>
<evidence type="ECO:0000313" key="2">
    <source>
        <dbReference type="Proteomes" id="UP000067708"/>
    </source>
</evidence>
<dbReference type="STRING" id="529884.Rhola_00008150"/>
<dbReference type="eggNOG" id="ENOG50336AB">
    <property type="taxonomic scope" value="Bacteria"/>
</dbReference>
<dbReference type="Proteomes" id="UP000067708">
    <property type="component" value="Chromosome"/>
</dbReference>
<protein>
    <submittedName>
        <fullName evidence="1">Uncharacterized protein</fullName>
    </submittedName>
</protein>
<organism evidence="1 2">
    <name type="scientific">Rhodoluna lacicola</name>
    <dbReference type="NCBI Taxonomy" id="529884"/>
    <lineage>
        <taxon>Bacteria</taxon>
        <taxon>Bacillati</taxon>
        <taxon>Actinomycetota</taxon>
        <taxon>Actinomycetes</taxon>
        <taxon>Micrococcales</taxon>
        <taxon>Microbacteriaceae</taxon>
        <taxon>Luna cluster</taxon>
        <taxon>Luna-1 subcluster</taxon>
        <taxon>Rhodoluna</taxon>
    </lineage>
</organism>
<evidence type="ECO:0000313" key="1">
    <source>
        <dbReference type="EMBL" id="AIC47617.1"/>
    </source>
</evidence>
<dbReference type="OrthoDB" id="3268659at2"/>
<accession>A0A060JGF8</accession>
<gene>
    <name evidence="1" type="ORF">Rhola_00008150</name>
</gene>
<keyword evidence="2" id="KW-1185">Reference proteome</keyword>
<sequence length="70" mass="8098">MAQDARIALQQFIASLERHFEAIASRRGAEDPAVEQAYFQLEDAFLNYEEALNEKYEEYLPISLAEDEND</sequence>
<proteinExistence type="predicted"/>
<dbReference type="EMBL" id="CP007490">
    <property type="protein sequence ID" value="AIC47617.1"/>
    <property type="molecule type" value="Genomic_DNA"/>
</dbReference>
<dbReference type="AlphaFoldDB" id="A0A060JGF8"/>
<name>A0A060JGF8_9MICO</name>
<dbReference type="RefSeq" id="WP_038502509.1">
    <property type="nucleotide sequence ID" value="NZ_CP007490.1"/>
</dbReference>
<reference evidence="1 2" key="1">
    <citation type="journal article" date="2014" name="Int. J. Syst. Evol. Microbiol.">
        <title>Rhodoluna lacicola gen. nov., sp. nov., a planktonic freshwater bacterium with stream-lined genome.</title>
        <authorList>
            <person name="Hahn M."/>
            <person name="Schmidt J."/>
            <person name="Taipale S.J."/>
            <person name="Doolittle W.F."/>
            <person name="Koll U."/>
        </authorList>
    </citation>
    <scope>NUCLEOTIDE SEQUENCE [LARGE SCALE GENOMIC DNA]</scope>
    <source>
        <strain evidence="1 2">MWH-Ta8</strain>
    </source>
</reference>
<dbReference type="KEGG" id="rla:Rhola_00008150"/>